<dbReference type="GO" id="GO:0140662">
    <property type="term" value="F:ATP-dependent protein folding chaperone"/>
    <property type="evidence" value="ECO:0007669"/>
    <property type="project" value="InterPro"/>
</dbReference>
<dbReference type="SUPFAM" id="SSF100920">
    <property type="entry name" value="Heat shock protein 70kD (HSP70), peptide-binding domain"/>
    <property type="match status" value="1"/>
</dbReference>
<evidence type="ECO:0000313" key="7">
    <source>
        <dbReference type="Proteomes" id="UP000005801"/>
    </source>
</evidence>
<organism evidence="6 7">
    <name type="scientific">Plesiocystis pacifica SIR-1</name>
    <dbReference type="NCBI Taxonomy" id="391625"/>
    <lineage>
        <taxon>Bacteria</taxon>
        <taxon>Pseudomonadati</taxon>
        <taxon>Myxococcota</taxon>
        <taxon>Polyangia</taxon>
        <taxon>Nannocystales</taxon>
        <taxon>Nannocystaceae</taxon>
        <taxon>Plesiocystis</taxon>
    </lineage>
</organism>
<dbReference type="PRINTS" id="PR00301">
    <property type="entry name" value="HEATSHOCK70"/>
</dbReference>
<dbReference type="InterPro" id="IPR013126">
    <property type="entry name" value="Hsp_70_fam"/>
</dbReference>
<dbReference type="GO" id="GO:0005524">
    <property type="term" value="F:ATP binding"/>
    <property type="evidence" value="ECO:0007669"/>
    <property type="project" value="UniProtKB-KW"/>
</dbReference>
<dbReference type="PROSITE" id="PS00329">
    <property type="entry name" value="HSP70_2"/>
    <property type="match status" value="1"/>
</dbReference>
<comment type="similarity">
    <text evidence="1 5">Belongs to the heat shock protein 70 family.</text>
</comment>
<evidence type="ECO:0000256" key="3">
    <source>
        <dbReference type="ARBA" id="ARBA00022840"/>
    </source>
</evidence>
<dbReference type="Proteomes" id="UP000005801">
    <property type="component" value="Unassembled WGS sequence"/>
</dbReference>
<keyword evidence="4" id="KW-0143">Chaperone</keyword>
<sequence length="539" mass="57918">MAEPNIVLGIDLGTTNSACAVVRDGRASVVRRGDDRIVPSVVAALSNGQFAVGNEAKQLRSVDPTQVVYSAKRLIGRRFSSPEVQRHRETVPYRIVEGPNESVMIELGGRRLSIVEISSQILRYLKDMAEEALGQRVKKAVIAVPANFTDSQRSATRIAARLAGLDVIRVINEPTAAALAYGYIEDMDRRIAVYDFGGGTFDVTILQITRNVFEVLSTSGEMFLGGDDLDAEILERMVATYQVQHGFNLHGDARALEQLRIAAEQVKIQLSEQPSASVRVENIPKGSGRHLDFSLSERDLRTIVEPIVRRTTPVCEDAMRVAGVSAEQIDEIVLVGGTTRVPLVREVVEDIFGKAPQTSINPMSVVAVGAAIQGAALLGSLVPMATGGVSAPSAAQSAVLLDVTPRSLGVGTIGGNVDFIIERNSVIPVEQTRLFTTTADNQRFVRIQVCQGESSEFGGNTKLGEVTLSGLRQAPRGSVTVAVTFEINTDGLLEVRALDQDTGQEQIATMRVLGGLPQEEVDAILERARTPASPPPPPQ</sequence>
<gene>
    <name evidence="6" type="ORF">PPSIR1_36607</name>
</gene>
<dbReference type="RefSeq" id="WP_006970625.1">
    <property type="nucleotide sequence ID" value="NZ_ABCS01000012.1"/>
</dbReference>
<dbReference type="Pfam" id="PF00012">
    <property type="entry name" value="HSP70"/>
    <property type="match status" value="1"/>
</dbReference>
<dbReference type="InterPro" id="IPR029047">
    <property type="entry name" value="HSP70_peptide-bd_sf"/>
</dbReference>
<dbReference type="PANTHER" id="PTHR19375">
    <property type="entry name" value="HEAT SHOCK PROTEIN 70KDA"/>
    <property type="match status" value="1"/>
</dbReference>
<dbReference type="Gene3D" id="3.90.640.10">
    <property type="entry name" value="Actin, Chain A, domain 4"/>
    <property type="match status" value="1"/>
</dbReference>
<keyword evidence="7" id="KW-1185">Reference proteome</keyword>
<dbReference type="Gene3D" id="2.60.34.10">
    <property type="entry name" value="Substrate Binding Domain Of DNAk, Chain A, domain 1"/>
    <property type="match status" value="1"/>
</dbReference>
<comment type="caution">
    <text evidence="6">The sequence shown here is derived from an EMBL/GenBank/DDBJ whole genome shotgun (WGS) entry which is preliminary data.</text>
</comment>
<evidence type="ECO:0000256" key="4">
    <source>
        <dbReference type="ARBA" id="ARBA00023186"/>
    </source>
</evidence>
<evidence type="ECO:0000256" key="1">
    <source>
        <dbReference type="ARBA" id="ARBA00007381"/>
    </source>
</evidence>
<dbReference type="FunFam" id="3.90.640.10:FF:000003">
    <property type="entry name" value="Molecular chaperone DnaK"/>
    <property type="match status" value="1"/>
</dbReference>
<keyword evidence="2 5" id="KW-0547">Nucleotide-binding</keyword>
<proteinExistence type="inferred from homology"/>
<dbReference type="AlphaFoldDB" id="A6G1M6"/>
<name>A6G1M6_9BACT</name>
<dbReference type="PROSITE" id="PS00297">
    <property type="entry name" value="HSP70_1"/>
    <property type="match status" value="1"/>
</dbReference>
<dbReference type="PROSITE" id="PS01036">
    <property type="entry name" value="HSP70_3"/>
    <property type="match status" value="1"/>
</dbReference>
<dbReference type="eggNOG" id="COG0443">
    <property type="taxonomic scope" value="Bacteria"/>
</dbReference>
<protein>
    <submittedName>
        <fullName evidence="6">Chaperone DnaK</fullName>
    </submittedName>
</protein>
<reference evidence="6 7" key="1">
    <citation type="submission" date="2007-06" db="EMBL/GenBank/DDBJ databases">
        <authorList>
            <person name="Shimkets L."/>
            <person name="Ferriera S."/>
            <person name="Johnson J."/>
            <person name="Kravitz S."/>
            <person name="Beeson K."/>
            <person name="Sutton G."/>
            <person name="Rogers Y.-H."/>
            <person name="Friedman R."/>
            <person name="Frazier M."/>
            <person name="Venter J.C."/>
        </authorList>
    </citation>
    <scope>NUCLEOTIDE SEQUENCE [LARGE SCALE GENOMIC DNA]</scope>
    <source>
        <strain evidence="6 7">SIR-1</strain>
    </source>
</reference>
<evidence type="ECO:0000256" key="5">
    <source>
        <dbReference type="RuleBase" id="RU003322"/>
    </source>
</evidence>
<dbReference type="Gene3D" id="3.30.420.40">
    <property type="match status" value="2"/>
</dbReference>
<dbReference type="EMBL" id="ABCS01000012">
    <property type="protein sequence ID" value="EDM80290.1"/>
    <property type="molecule type" value="Genomic_DNA"/>
</dbReference>
<dbReference type="STRING" id="391625.PPSIR1_36607"/>
<evidence type="ECO:0000256" key="2">
    <source>
        <dbReference type="ARBA" id="ARBA00022741"/>
    </source>
</evidence>
<dbReference type="SUPFAM" id="SSF53067">
    <property type="entry name" value="Actin-like ATPase domain"/>
    <property type="match status" value="2"/>
</dbReference>
<dbReference type="InterPro" id="IPR018181">
    <property type="entry name" value="Heat_shock_70_CS"/>
</dbReference>
<keyword evidence="3 5" id="KW-0067">ATP-binding</keyword>
<dbReference type="OrthoDB" id="5480781at2"/>
<accession>A6G1M6</accession>
<dbReference type="FunFam" id="3.30.30.30:FF:000005">
    <property type="entry name" value="Heat shock protein ssb1"/>
    <property type="match status" value="1"/>
</dbReference>
<evidence type="ECO:0000313" key="6">
    <source>
        <dbReference type="EMBL" id="EDM80290.1"/>
    </source>
</evidence>
<dbReference type="InterPro" id="IPR043129">
    <property type="entry name" value="ATPase_NBD"/>
</dbReference>